<evidence type="ECO:0000256" key="1">
    <source>
        <dbReference type="ARBA" id="ARBA00093458"/>
    </source>
</evidence>
<dbReference type="InterPro" id="IPR018865">
    <property type="entry name" value="STK19-like"/>
</dbReference>
<sequence length="255" mass="29134">MLKRKLRSNVDHLLTAKRKAAEARLDILFSDDVPRPTNVQECIKYIRELVDWRQFCEKIPPIVIQSQLYSILVDHTQIDNEINALRCQGHVVIIKLDAGYYGIVNKKEYLNTVKRQIEELDLEKETGDGFIAFCTEGELDVELGGKQLLQNLTEPQINTLVRSGYLTSEVTGMFYLSIPNASLFLRTFNDGLKSLKSIIKRSKFKEILLTELLKKEGKKMKKLGNIYYSLHLIGAEVVKIVGTTSGPLLRYVEED</sequence>
<proteinExistence type="inferred from homology"/>
<dbReference type="PANTHER" id="PTHR15243:SF0">
    <property type="entry name" value="SERINE_THREONINE-PROTEIN KINASE 19"/>
    <property type="match status" value="1"/>
</dbReference>
<reference evidence="2" key="1">
    <citation type="submission" date="2020-06" db="EMBL/GenBank/DDBJ databases">
        <title>Draft genome of Bugula neritina, a colonial animal packing powerful symbionts and potential medicines.</title>
        <authorList>
            <person name="Rayko M."/>
        </authorList>
    </citation>
    <scope>NUCLEOTIDE SEQUENCE [LARGE SCALE GENOMIC DNA]</scope>
    <source>
        <strain evidence="2">Kwan_BN1</strain>
    </source>
</reference>
<evidence type="ECO:0000313" key="2">
    <source>
        <dbReference type="EMBL" id="KAF6037589.1"/>
    </source>
</evidence>
<accession>A0A7J7KG65</accession>
<gene>
    <name evidence="2" type="ORF">EB796_004104</name>
</gene>
<dbReference type="Pfam" id="PF10494">
    <property type="entry name" value="Stk19"/>
    <property type="match status" value="1"/>
</dbReference>
<dbReference type="PANTHER" id="PTHR15243">
    <property type="entry name" value="SERINE/THREONINE-PROTEIN KINASE 19"/>
    <property type="match status" value="1"/>
</dbReference>
<dbReference type="EMBL" id="VXIV02000544">
    <property type="protein sequence ID" value="KAF6037589.1"/>
    <property type="molecule type" value="Genomic_DNA"/>
</dbReference>
<keyword evidence="3" id="KW-1185">Reference proteome</keyword>
<organism evidence="2 3">
    <name type="scientific">Bugula neritina</name>
    <name type="common">Brown bryozoan</name>
    <name type="synonym">Sertularia neritina</name>
    <dbReference type="NCBI Taxonomy" id="10212"/>
    <lineage>
        <taxon>Eukaryota</taxon>
        <taxon>Metazoa</taxon>
        <taxon>Spiralia</taxon>
        <taxon>Lophotrochozoa</taxon>
        <taxon>Bryozoa</taxon>
        <taxon>Gymnolaemata</taxon>
        <taxon>Cheilostomatida</taxon>
        <taxon>Flustrina</taxon>
        <taxon>Buguloidea</taxon>
        <taxon>Bugulidae</taxon>
        <taxon>Bugula</taxon>
    </lineage>
</organism>
<dbReference type="OrthoDB" id="10261701at2759"/>
<dbReference type="GO" id="GO:0046579">
    <property type="term" value="P:positive regulation of Ras protein signal transduction"/>
    <property type="evidence" value="ECO:0007669"/>
    <property type="project" value="TreeGrafter"/>
</dbReference>
<dbReference type="Proteomes" id="UP000593567">
    <property type="component" value="Unassembled WGS sequence"/>
</dbReference>
<evidence type="ECO:0000313" key="3">
    <source>
        <dbReference type="Proteomes" id="UP000593567"/>
    </source>
</evidence>
<dbReference type="AlphaFoldDB" id="A0A7J7KG65"/>
<protein>
    <submittedName>
        <fullName evidence="2">STK19</fullName>
    </submittedName>
</protein>
<name>A0A7J7KG65_BUGNE</name>
<comment type="similarity">
    <text evidence="1">Belongs to the STK19 family.</text>
</comment>
<comment type="caution">
    <text evidence="2">The sequence shown here is derived from an EMBL/GenBank/DDBJ whole genome shotgun (WGS) entry which is preliminary data.</text>
</comment>